<evidence type="ECO:0000256" key="5">
    <source>
        <dbReference type="ARBA" id="ARBA00022691"/>
    </source>
</evidence>
<evidence type="ECO:0000256" key="3">
    <source>
        <dbReference type="ARBA" id="ARBA00022603"/>
    </source>
</evidence>
<dbReference type="Gene3D" id="3.40.50.150">
    <property type="entry name" value="Vaccinia Virus protein VP39"/>
    <property type="match status" value="1"/>
</dbReference>
<dbReference type="EMBL" id="JSZA02000057">
    <property type="protein sequence ID" value="TGO02942.1"/>
    <property type="molecule type" value="Genomic_DNA"/>
</dbReference>
<dbReference type="GO" id="GO:1904047">
    <property type="term" value="F:S-adenosyl-L-methionine binding"/>
    <property type="evidence" value="ECO:0007669"/>
    <property type="project" value="TreeGrafter"/>
</dbReference>
<dbReference type="GO" id="GO:0009007">
    <property type="term" value="F:site-specific DNA-methyltransferase (adenine-specific) activity"/>
    <property type="evidence" value="ECO:0007669"/>
    <property type="project" value="UniProtKB-UniRule"/>
</dbReference>
<dbReference type="InterPro" id="IPR023095">
    <property type="entry name" value="Ade_MeTrfase_dom_2"/>
</dbReference>
<keyword evidence="10" id="KW-1185">Reference proteome</keyword>
<evidence type="ECO:0000313" key="9">
    <source>
        <dbReference type="EMBL" id="TGO02942.1"/>
    </source>
</evidence>
<organism evidence="9 10">
    <name type="scientific">Candidatus Thiomargarita nelsonii</name>
    <dbReference type="NCBI Taxonomy" id="1003181"/>
    <lineage>
        <taxon>Bacteria</taxon>
        <taxon>Pseudomonadati</taxon>
        <taxon>Pseudomonadota</taxon>
        <taxon>Gammaproteobacteria</taxon>
        <taxon>Thiotrichales</taxon>
        <taxon>Thiotrichaceae</taxon>
        <taxon>Thiomargarita</taxon>
    </lineage>
</organism>
<dbReference type="Proteomes" id="UP000030428">
    <property type="component" value="Unassembled WGS sequence"/>
</dbReference>
<feature type="binding site" evidence="7">
    <location>
        <position position="17"/>
    </location>
    <ligand>
        <name>S-adenosyl-L-methionine</name>
        <dbReference type="ChEBI" id="CHEBI:59789"/>
    </ligand>
</feature>
<dbReference type="SUPFAM" id="SSF53335">
    <property type="entry name" value="S-adenosyl-L-methionine-dependent methyltransferases"/>
    <property type="match status" value="1"/>
</dbReference>
<protein>
    <recommendedName>
        <fullName evidence="2 8">Site-specific DNA-methyltransferase (adenine-specific)</fullName>
        <ecNumber evidence="2 8">2.1.1.72</ecNumber>
    </recommendedName>
</protein>
<dbReference type="GO" id="GO:0006298">
    <property type="term" value="P:mismatch repair"/>
    <property type="evidence" value="ECO:0007669"/>
    <property type="project" value="TreeGrafter"/>
</dbReference>
<keyword evidence="4 8" id="KW-0808">Transferase</keyword>
<dbReference type="GO" id="GO:0043565">
    <property type="term" value="F:sequence-specific DNA binding"/>
    <property type="evidence" value="ECO:0007669"/>
    <property type="project" value="TreeGrafter"/>
</dbReference>
<evidence type="ECO:0000256" key="4">
    <source>
        <dbReference type="ARBA" id="ARBA00022679"/>
    </source>
</evidence>
<evidence type="ECO:0000256" key="2">
    <source>
        <dbReference type="ARBA" id="ARBA00011900"/>
    </source>
</evidence>
<dbReference type="PANTHER" id="PTHR30481:SF3">
    <property type="entry name" value="DNA ADENINE METHYLASE"/>
    <property type="match status" value="1"/>
</dbReference>
<evidence type="ECO:0000313" key="10">
    <source>
        <dbReference type="Proteomes" id="UP000030428"/>
    </source>
</evidence>
<keyword evidence="3 8" id="KW-0489">Methyltransferase</keyword>
<evidence type="ECO:0000256" key="6">
    <source>
        <dbReference type="ARBA" id="ARBA00047942"/>
    </source>
</evidence>
<gene>
    <name evidence="9" type="ORF">PN36_15750</name>
</gene>
<evidence type="ECO:0000256" key="7">
    <source>
        <dbReference type="PIRSR" id="PIRSR000398-1"/>
    </source>
</evidence>
<dbReference type="PRINTS" id="PR00505">
    <property type="entry name" value="D12N6MTFRASE"/>
</dbReference>
<dbReference type="GO" id="GO:0009307">
    <property type="term" value="P:DNA restriction-modification system"/>
    <property type="evidence" value="ECO:0007669"/>
    <property type="project" value="InterPro"/>
</dbReference>
<feature type="binding site" evidence="7">
    <location>
        <position position="65"/>
    </location>
    <ligand>
        <name>S-adenosyl-L-methionine</name>
        <dbReference type="ChEBI" id="CHEBI:59789"/>
    </ligand>
</feature>
<comment type="caution">
    <text evidence="9">The sequence shown here is derived from an EMBL/GenBank/DDBJ whole genome shotgun (WGS) entry which is preliminary data.</text>
</comment>
<evidence type="ECO:0000256" key="1">
    <source>
        <dbReference type="ARBA" id="ARBA00006594"/>
    </source>
</evidence>
<feature type="binding site" evidence="7">
    <location>
        <position position="200"/>
    </location>
    <ligand>
        <name>S-adenosyl-L-methionine</name>
        <dbReference type="ChEBI" id="CHEBI:59789"/>
    </ligand>
</feature>
<dbReference type="GO" id="GO:0032259">
    <property type="term" value="P:methylation"/>
    <property type="evidence" value="ECO:0007669"/>
    <property type="project" value="UniProtKB-KW"/>
</dbReference>
<comment type="similarity">
    <text evidence="1 8">Belongs to the N(4)/N(6)-methyltransferase family.</text>
</comment>
<dbReference type="PIRSF" id="PIRSF000398">
    <property type="entry name" value="M_m6A_EcoRV"/>
    <property type="match status" value="1"/>
</dbReference>
<dbReference type="InterPro" id="IPR012327">
    <property type="entry name" value="MeTrfase_D12"/>
</dbReference>
<feature type="binding site" evidence="7">
    <location>
        <position position="13"/>
    </location>
    <ligand>
        <name>S-adenosyl-L-methionine</name>
        <dbReference type="ChEBI" id="CHEBI:59789"/>
    </ligand>
</feature>
<evidence type="ECO:0000256" key="8">
    <source>
        <dbReference type="RuleBase" id="RU361257"/>
    </source>
</evidence>
<dbReference type="InterPro" id="IPR002052">
    <property type="entry name" value="DNA_methylase_N6_adenine_CS"/>
</dbReference>
<dbReference type="PANTHER" id="PTHR30481">
    <property type="entry name" value="DNA ADENINE METHYLASE"/>
    <property type="match status" value="1"/>
</dbReference>
<keyword evidence="5 8" id="KW-0949">S-adenosyl-L-methionine</keyword>
<proteinExistence type="inferred from homology"/>
<accession>A0A4E0R1R0</accession>
<dbReference type="InterPro" id="IPR029063">
    <property type="entry name" value="SAM-dependent_MTases_sf"/>
</dbReference>
<dbReference type="EC" id="2.1.1.72" evidence="2 8"/>
<dbReference type="NCBIfam" id="TIGR00571">
    <property type="entry name" value="dam"/>
    <property type="match status" value="1"/>
</dbReference>
<dbReference type="PROSITE" id="PS00092">
    <property type="entry name" value="N6_MTASE"/>
    <property type="match status" value="1"/>
</dbReference>
<dbReference type="Pfam" id="PF02086">
    <property type="entry name" value="MethyltransfD12"/>
    <property type="match status" value="1"/>
</dbReference>
<dbReference type="AlphaFoldDB" id="A0A4E0R1R0"/>
<reference evidence="9 10" key="1">
    <citation type="journal article" date="2016" name="Front. Microbiol.">
        <title>Single-Cell (Meta-)Genomics of a Dimorphic Candidatus Thiomargarita nelsonii Reveals Genomic Plasticity.</title>
        <authorList>
            <person name="Flood B.E."/>
            <person name="Fliss P."/>
            <person name="Jones D.S."/>
            <person name="Dick G.J."/>
            <person name="Jain S."/>
            <person name="Kaster A.K."/>
            <person name="Winkel M."/>
            <person name="Mussmann M."/>
            <person name="Bailey J."/>
        </authorList>
    </citation>
    <scope>NUCLEOTIDE SEQUENCE [LARGE SCALE GENOMIC DNA]</scope>
    <source>
        <strain evidence="9">Hydrate Ridge</strain>
    </source>
</reference>
<dbReference type="InterPro" id="IPR012263">
    <property type="entry name" value="M_m6A_EcoRV"/>
</dbReference>
<sequence length="300" mass="34619">MSIDTPSKPFIKWAGGKSQLIGQLKYPIELKNGLITNYYEPFLGGGAVFFDIINHYPVKNFYLSDINQELILVYQIIQKDVSTLIDLLQAYQQKYLRLDQAKRKAYFYEIRDKYNNKPISGINRAAQMIFLNKTCFNGLFRLNKKGGFNVPFGDYKNPKILDESNLMNVSKSLQKVELKVADFRDLEKVVTTEDTFIYFDPPYRPLNKTSNFTSYSKTNFDEQTQISLANTFKVLNDRGAKLMLSNSDPKNVDKKDNFFETQYAGFNIQRVLANRMINSVATQRGKITELLITNYPTTQS</sequence>
<dbReference type="Gene3D" id="1.10.1020.10">
    <property type="entry name" value="Adenine-specific Methyltransferase, Domain 2"/>
    <property type="match status" value="1"/>
</dbReference>
<comment type="catalytic activity">
    <reaction evidence="6 8">
        <text>a 2'-deoxyadenosine in DNA + S-adenosyl-L-methionine = an N(6)-methyl-2'-deoxyadenosine in DNA + S-adenosyl-L-homocysteine + H(+)</text>
        <dbReference type="Rhea" id="RHEA:15197"/>
        <dbReference type="Rhea" id="RHEA-COMP:12418"/>
        <dbReference type="Rhea" id="RHEA-COMP:12419"/>
        <dbReference type="ChEBI" id="CHEBI:15378"/>
        <dbReference type="ChEBI" id="CHEBI:57856"/>
        <dbReference type="ChEBI" id="CHEBI:59789"/>
        <dbReference type="ChEBI" id="CHEBI:90615"/>
        <dbReference type="ChEBI" id="CHEBI:90616"/>
        <dbReference type="EC" id="2.1.1.72"/>
    </reaction>
</comment>
<name>A0A4E0R1R0_9GAMM</name>